<keyword evidence="2 4" id="KW-0012">Acyltransferase</keyword>
<dbReference type="EMBL" id="CP058215">
    <property type="protein sequence ID" value="QLC50350.1"/>
    <property type="molecule type" value="Genomic_DNA"/>
</dbReference>
<gene>
    <name evidence="4" type="ORF">HWN40_08910</name>
</gene>
<protein>
    <submittedName>
        <fullName evidence="4">N-acetyltransferase</fullName>
        <ecNumber evidence="4">2.3.1.-</ecNumber>
    </submittedName>
</protein>
<dbReference type="KEGG" id="mzi:HWN40_08910"/>
<dbReference type="RefSeq" id="WP_176965406.1">
    <property type="nucleotide sequence ID" value="NZ_CP058215.1"/>
</dbReference>
<evidence type="ECO:0000313" key="5">
    <source>
        <dbReference type="Proteomes" id="UP000509594"/>
    </source>
</evidence>
<reference evidence="4 5" key="1">
    <citation type="submission" date="2020-06" db="EMBL/GenBank/DDBJ databases">
        <title>Methanolobus halotolerans sp. nov., isolated from a saline lake Tus in Siberia.</title>
        <authorList>
            <person name="Shen Y."/>
            <person name="Chen S.-C."/>
            <person name="Lai M.-C."/>
            <person name="Huang H.-H."/>
            <person name="Chiu H.-H."/>
            <person name="Tang S.-L."/>
            <person name="Rogozin D.Y."/>
            <person name="Degermendzhy A.G."/>
        </authorList>
    </citation>
    <scope>NUCLEOTIDE SEQUENCE [LARGE SCALE GENOMIC DNA]</scope>
    <source>
        <strain evidence="4 5">DSM 21339</strain>
    </source>
</reference>
<dbReference type="PANTHER" id="PTHR43800">
    <property type="entry name" value="PEPTIDYL-LYSINE N-ACETYLTRANSFERASE YJAB"/>
    <property type="match status" value="1"/>
</dbReference>
<dbReference type="InterPro" id="IPR000182">
    <property type="entry name" value="GNAT_dom"/>
</dbReference>
<dbReference type="Proteomes" id="UP000509594">
    <property type="component" value="Chromosome"/>
</dbReference>
<dbReference type="OrthoDB" id="43754at2157"/>
<evidence type="ECO:0000313" key="4">
    <source>
        <dbReference type="EMBL" id="QLC50350.1"/>
    </source>
</evidence>
<evidence type="ECO:0000256" key="2">
    <source>
        <dbReference type="ARBA" id="ARBA00023315"/>
    </source>
</evidence>
<dbReference type="PROSITE" id="PS51186">
    <property type="entry name" value="GNAT"/>
    <property type="match status" value="1"/>
</dbReference>
<dbReference type="GO" id="GO:0016747">
    <property type="term" value="F:acyltransferase activity, transferring groups other than amino-acyl groups"/>
    <property type="evidence" value="ECO:0007669"/>
    <property type="project" value="InterPro"/>
</dbReference>
<organism evidence="4 5">
    <name type="scientific">Methanolobus zinderi</name>
    <dbReference type="NCBI Taxonomy" id="536044"/>
    <lineage>
        <taxon>Archaea</taxon>
        <taxon>Methanobacteriati</taxon>
        <taxon>Methanobacteriota</taxon>
        <taxon>Stenosarchaea group</taxon>
        <taxon>Methanomicrobia</taxon>
        <taxon>Methanosarcinales</taxon>
        <taxon>Methanosarcinaceae</taxon>
        <taxon>Methanolobus</taxon>
    </lineage>
</organism>
<dbReference type="EC" id="2.3.1.-" evidence="4"/>
<name>A0A7D5J9D6_9EURY</name>
<dbReference type="Pfam" id="PF13508">
    <property type="entry name" value="Acetyltransf_7"/>
    <property type="match status" value="1"/>
</dbReference>
<keyword evidence="5" id="KW-1185">Reference proteome</keyword>
<dbReference type="NCBIfam" id="NF007853">
    <property type="entry name" value="PRK10562.1"/>
    <property type="match status" value="1"/>
</dbReference>
<keyword evidence="1 4" id="KW-0808">Transferase</keyword>
<dbReference type="PANTHER" id="PTHR43800:SF1">
    <property type="entry name" value="PEPTIDYL-LYSINE N-ACETYLTRANSFERASE YJAB"/>
    <property type="match status" value="1"/>
</dbReference>
<evidence type="ECO:0000259" key="3">
    <source>
        <dbReference type="PROSITE" id="PS51186"/>
    </source>
</evidence>
<proteinExistence type="predicted"/>
<dbReference type="InterPro" id="IPR016181">
    <property type="entry name" value="Acyl_CoA_acyltransferase"/>
</dbReference>
<feature type="domain" description="N-acetyltransferase" evidence="3">
    <location>
        <begin position="1"/>
        <end position="143"/>
    </location>
</feature>
<dbReference type="CDD" id="cd04301">
    <property type="entry name" value="NAT_SF"/>
    <property type="match status" value="1"/>
</dbReference>
<dbReference type="GeneID" id="55821791"/>
<sequence>MIKVLESCEIDSIMHIWLKTNISSHCFIPEEYWTRNYSVVKEEYLPISATFVYKEDEVIKAFISVIDDCFIGALFVLEQYQRKGIGQELLDHCKSLYLNLELAVYTENKAAIDFYMKNGFRVKKKQKNNDSGFMEYVMSWKKER</sequence>
<evidence type="ECO:0000256" key="1">
    <source>
        <dbReference type="ARBA" id="ARBA00022679"/>
    </source>
</evidence>
<dbReference type="Gene3D" id="3.40.630.30">
    <property type="match status" value="1"/>
</dbReference>
<accession>A0A7D5J9D6</accession>
<dbReference type="AlphaFoldDB" id="A0A7D5J9D6"/>
<dbReference type="SUPFAM" id="SSF55729">
    <property type="entry name" value="Acyl-CoA N-acyltransferases (Nat)"/>
    <property type="match status" value="1"/>
</dbReference>